<dbReference type="SUPFAM" id="SSF53098">
    <property type="entry name" value="Ribonuclease H-like"/>
    <property type="match status" value="1"/>
</dbReference>
<evidence type="ECO:0000256" key="1">
    <source>
        <dbReference type="ARBA" id="ARBA00022722"/>
    </source>
</evidence>
<dbReference type="PANTHER" id="PTHR11472:SF34">
    <property type="entry name" value="REGULATOR OF TELOMERE ELONGATION HELICASE 1"/>
    <property type="match status" value="1"/>
</dbReference>
<dbReference type="InterPro" id="IPR027417">
    <property type="entry name" value="P-loop_NTPase"/>
</dbReference>
<dbReference type="InterPro" id="IPR012337">
    <property type="entry name" value="RNaseH-like_sf"/>
</dbReference>
<keyword evidence="10" id="KW-1185">Reference proteome</keyword>
<dbReference type="EC" id="3.1.-.-" evidence="6 7"/>
<keyword evidence="3 6" id="KW-0378">Hydrolase</keyword>
<dbReference type="PROSITE" id="PS51193">
    <property type="entry name" value="HELICASE_ATP_BIND_2"/>
    <property type="match status" value="1"/>
</dbReference>
<dbReference type="InterPro" id="IPR011545">
    <property type="entry name" value="DEAD/DEAH_box_helicase_dom"/>
</dbReference>
<dbReference type="Gene3D" id="3.40.50.300">
    <property type="entry name" value="P-loop containing nucleotide triphosphate hydrolases"/>
    <property type="match status" value="2"/>
</dbReference>
<keyword evidence="1 6" id="KW-0540">Nuclease</keyword>
<feature type="domain" description="Helicase ATP-binding" evidence="8">
    <location>
        <begin position="249"/>
        <end position="557"/>
    </location>
</feature>
<dbReference type="InterPro" id="IPR013520">
    <property type="entry name" value="Ribonucl_H"/>
</dbReference>
<keyword evidence="9" id="KW-0347">Helicase</keyword>
<dbReference type="SUPFAM" id="SSF52540">
    <property type="entry name" value="P-loop containing nucleoside triphosphate hydrolases"/>
    <property type="match status" value="1"/>
</dbReference>
<dbReference type="InterPro" id="IPR014013">
    <property type="entry name" value="Helic_SF1/SF2_ATP-bd_DinG/Rad3"/>
</dbReference>
<dbReference type="NCBIfam" id="TIGR01407">
    <property type="entry name" value="dinG_rel"/>
    <property type="match status" value="1"/>
</dbReference>
<dbReference type="HAMAP" id="MF_02206">
    <property type="entry name" value="DinG_exonucl"/>
    <property type="match status" value="1"/>
</dbReference>
<accession>A0ABY4EH12</accession>
<evidence type="ECO:0000259" key="8">
    <source>
        <dbReference type="PROSITE" id="PS51193"/>
    </source>
</evidence>
<gene>
    <name evidence="6 7 9" type="primary">dinG</name>
    <name evidence="9" type="ORF">MUN89_12230</name>
</gene>
<dbReference type="Gene3D" id="3.30.420.10">
    <property type="entry name" value="Ribonuclease H-like superfamily/Ribonuclease H"/>
    <property type="match status" value="1"/>
</dbReference>
<dbReference type="NCBIfam" id="NF005981">
    <property type="entry name" value="PRK08074.1"/>
    <property type="match status" value="1"/>
</dbReference>
<dbReference type="Proteomes" id="UP000831787">
    <property type="component" value="Chromosome"/>
</dbReference>
<dbReference type="SMART" id="SM00491">
    <property type="entry name" value="HELICc2"/>
    <property type="match status" value="1"/>
</dbReference>
<keyword evidence="2 6" id="KW-0547">Nucleotide-binding</keyword>
<dbReference type="Pfam" id="PF00270">
    <property type="entry name" value="DEAD"/>
    <property type="match status" value="1"/>
</dbReference>
<feature type="binding site" evidence="6">
    <location>
        <begin position="284"/>
        <end position="291"/>
    </location>
    <ligand>
        <name>ATP</name>
        <dbReference type="ChEBI" id="CHEBI:30616"/>
    </ligand>
</feature>
<evidence type="ECO:0000313" key="10">
    <source>
        <dbReference type="Proteomes" id="UP000831787"/>
    </source>
</evidence>
<evidence type="ECO:0000313" key="9">
    <source>
        <dbReference type="EMBL" id="UOQ42737.1"/>
    </source>
</evidence>
<comment type="function">
    <text evidence="6 7">3'-5' exonuclease.</text>
</comment>
<name>A0ABY4EH12_9BACI</name>
<dbReference type="GO" id="GO:0003678">
    <property type="term" value="F:DNA helicase activity"/>
    <property type="evidence" value="ECO:0007669"/>
    <property type="project" value="UniProtKB-EC"/>
</dbReference>
<evidence type="ECO:0000256" key="2">
    <source>
        <dbReference type="ARBA" id="ARBA00022741"/>
    </source>
</evidence>
<dbReference type="EMBL" id="CP095073">
    <property type="protein sequence ID" value="UOQ42737.1"/>
    <property type="molecule type" value="Genomic_DNA"/>
</dbReference>
<dbReference type="Pfam" id="PF00929">
    <property type="entry name" value="RNase_T"/>
    <property type="match status" value="1"/>
</dbReference>
<evidence type="ECO:0000256" key="3">
    <source>
        <dbReference type="ARBA" id="ARBA00022801"/>
    </source>
</evidence>
<keyword evidence="5 6" id="KW-0067">ATP-binding</keyword>
<dbReference type="SMART" id="SM00479">
    <property type="entry name" value="EXOIII"/>
    <property type="match status" value="1"/>
</dbReference>
<reference evidence="9 10" key="1">
    <citation type="submission" date="2022-04" db="EMBL/GenBank/DDBJ databases">
        <title>Halobacillus sp. isolated from saltern.</title>
        <authorList>
            <person name="Won M."/>
            <person name="Lee C.-M."/>
            <person name="Woen H.-Y."/>
            <person name="Kwon S.-W."/>
        </authorList>
    </citation>
    <scope>NUCLEOTIDE SEQUENCE [LARGE SCALE GENOMIC DNA]</scope>
    <source>
        <strain evidence="9 10">SSBR10-3</strain>
    </source>
</reference>
<proteinExistence type="inferred from homology"/>
<dbReference type="InterPro" id="IPR006310">
    <property type="entry name" value="DinG"/>
</dbReference>
<evidence type="ECO:0000256" key="4">
    <source>
        <dbReference type="ARBA" id="ARBA00022839"/>
    </source>
</evidence>
<organism evidence="9 10">
    <name type="scientific">Halobacillus salinarum</name>
    <dbReference type="NCBI Taxonomy" id="2932257"/>
    <lineage>
        <taxon>Bacteria</taxon>
        <taxon>Bacillati</taxon>
        <taxon>Bacillota</taxon>
        <taxon>Bacilli</taxon>
        <taxon>Bacillales</taxon>
        <taxon>Bacillaceae</taxon>
        <taxon>Halobacillus</taxon>
    </lineage>
</organism>
<dbReference type="InterPro" id="IPR045028">
    <property type="entry name" value="DinG/Rad3-like"/>
</dbReference>
<dbReference type="InterPro" id="IPR006054">
    <property type="entry name" value="DnaQ"/>
</dbReference>
<dbReference type="CDD" id="cd06127">
    <property type="entry name" value="DEDDh"/>
    <property type="match status" value="1"/>
</dbReference>
<evidence type="ECO:0000256" key="5">
    <source>
        <dbReference type="ARBA" id="ARBA00022840"/>
    </source>
</evidence>
<keyword evidence="4 6" id="KW-0269">Exonuclease</keyword>
<dbReference type="NCBIfam" id="TIGR00573">
    <property type="entry name" value="dnaq"/>
    <property type="match status" value="1"/>
</dbReference>
<dbReference type="Pfam" id="PF13307">
    <property type="entry name" value="Helicase_C_2"/>
    <property type="match status" value="1"/>
</dbReference>
<dbReference type="GO" id="GO:0016787">
    <property type="term" value="F:hydrolase activity"/>
    <property type="evidence" value="ECO:0007669"/>
    <property type="project" value="UniProtKB-KW"/>
</dbReference>
<feature type="short sequence motif" description="DEAH box" evidence="6">
    <location>
        <begin position="463"/>
        <end position="466"/>
    </location>
</feature>
<dbReference type="PANTHER" id="PTHR11472">
    <property type="entry name" value="DNA REPAIR DEAD HELICASE RAD3/XP-D SUBFAMILY MEMBER"/>
    <property type="match status" value="1"/>
</dbReference>
<dbReference type="InterPro" id="IPR006555">
    <property type="entry name" value="ATP-dep_Helicase_C"/>
</dbReference>
<dbReference type="InterPro" id="IPR036397">
    <property type="entry name" value="RNaseH_sf"/>
</dbReference>
<comment type="similarity">
    <text evidence="6 7">Belongs to the helicase family. DinG subfamily. Type 2 sub-subfamily.</text>
</comment>
<protein>
    <recommendedName>
        <fullName evidence="6 7">3'-5' exonuclease DinG</fullName>
        <ecNumber evidence="6 7">3.1.-.-</ecNumber>
    </recommendedName>
</protein>
<sequence length="929" mass="105807">MTKFAIFDLETTGNAASKGDRIIEIGIVILQDGKKVQEFSSLVYPEREIPPFITSLTGIKEEDVLDAPLFNEIAEEVHQLFNGACIVAHNIEFDLSFINEEFKLSGLSPLHNPVVDTVELARIMLPSASSFKLGQLAQELGILHGTPHRALADAQVTSSLLQYLLEKMRKLPERTLIHLLKVESKLKSNLYGLLKDAIDVHRYESSDFKEFELWQGIPVRQVPTSILSNASQLTGFQEWIAHAYEAPKGLSSLMNDYEPREGQKRMSQAVYEAFTQNKHAFIEAGAGAGKSVAYLLSALYYACNHKERVVISTHTTSLQQQLLKEEIPKVEKLFNRKVNAAVFKGKSHYISLSHFSYELERSHQDNYDEALTKAILLVWLTETVTGDADEIQLPSSGQQFWHKVSAEQAARIPSVSSEQYSFYRLALMKAEQADLIITNHSLFCMDLMSEEERLPEYARAVIDEAHHFESIASRQFGLQFSYTELQRQLSQFNELFHVQSWGLTGETNQLIFSGDECRLAIEGAKEELNAFSRYMFQQVKRQNQGKAKSDIGRIQYLLPQAEPPAFLEVAAEMLDRFTAKLNRLNRGIEQIINQLEPRILLGEKAAQIISSRFSSQKNSLESWRKKLKEYFNYDQNQVKWIEIDGDGAANVIFLFSEPMDLAENLQTQLFMKKKSIVLTSATLTTHNSFNYMKGSMGFNKNAQLLELSIPSPYQFNEHVQLMVPDDFPDIKQNEEEFILALGEAVYSLAQVTKGRMLVLFTSYTMLKKTYQILKECIDPEEFMIFAQGVSSGSRERLKKNFQAFDQSILLGTSSFWEGVDIPGDDLACVVIARLPFQPPDQPLQKVRDQQLKSAGRNGFMERSLPQAIIRFKQGFGRLIRSKKDRGIVFVCDKRLMEAKYGKYFLSSIPQVPVHYQSTSRLIKRIEKWL</sequence>
<evidence type="ECO:0000256" key="7">
    <source>
        <dbReference type="RuleBase" id="RU364106"/>
    </source>
</evidence>
<dbReference type="RefSeq" id="WP_244708094.1">
    <property type="nucleotide sequence ID" value="NZ_CP095073.1"/>
</dbReference>
<evidence type="ECO:0000256" key="6">
    <source>
        <dbReference type="HAMAP-Rule" id="MF_02206"/>
    </source>
</evidence>